<dbReference type="PANTHER" id="PTHR19308:SF14">
    <property type="entry name" value="START DOMAIN-CONTAINING PROTEIN"/>
    <property type="match status" value="1"/>
</dbReference>
<protein>
    <recommendedName>
        <fullName evidence="1">START domain-containing protein</fullName>
    </recommendedName>
</protein>
<evidence type="ECO:0000313" key="2">
    <source>
        <dbReference type="EMBL" id="QMU27760.1"/>
    </source>
</evidence>
<organism evidence="2 3">
    <name type="scientific">Adhaeribacter radiodurans</name>
    <dbReference type="NCBI Taxonomy" id="2745197"/>
    <lineage>
        <taxon>Bacteria</taxon>
        <taxon>Pseudomonadati</taxon>
        <taxon>Bacteroidota</taxon>
        <taxon>Cytophagia</taxon>
        <taxon>Cytophagales</taxon>
        <taxon>Hymenobacteraceae</taxon>
        <taxon>Adhaeribacter</taxon>
    </lineage>
</organism>
<dbReference type="Proteomes" id="UP000514509">
    <property type="component" value="Chromosome"/>
</dbReference>
<dbReference type="InterPro" id="IPR023393">
    <property type="entry name" value="START-like_dom_sf"/>
</dbReference>
<name>A0A7L7L4Q3_9BACT</name>
<dbReference type="PANTHER" id="PTHR19308">
    <property type="entry name" value="PHOSPHATIDYLCHOLINE TRANSFER PROTEIN"/>
    <property type="match status" value="1"/>
</dbReference>
<dbReference type="InterPro" id="IPR051213">
    <property type="entry name" value="START_lipid_transfer"/>
</dbReference>
<dbReference type="AlphaFoldDB" id="A0A7L7L4Q3"/>
<proteinExistence type="predicted"/>
<dbReference type="Pfam" id="PF01852">
    <property type="entry name" value="START"/>
    <property type="match status" value="1"/>
</dbReference>
<dbReference type="EMBL" id="CP055153">
    <property type="protein sequence ID" value="QMU27760.1"/>
    <property type="molecule type" value="Genomic_DNA"/>
</dbReference>
<keyword evidence="3" id="KW-1185">Reference proteome</keyword>
<feature type="domain" description="START" evidence="1">
    <location>
        <begin position="19"/>
        <end position="201"/>
    </location>
</feature>
<evidence type="ECO:0000313" key="3">
    <source>
        <dbReference type="Proteomes" id="UP000514509"/>
    </source>
</evidence>
<sequence length="201" mass="23207">MTFLVLISVWVFSLISYPDQEKWELRRNENGIAIYSRKLSDASFKQIKVECELPGTTSQLVQVLRDVPHHPDWVYATSKATLIKKKTENNFIYLTETDMPWPVTDRDLVVETIIYPIVKGNLHIEVKSLPDYVPINKNFIRIPYSEATWDIFPLPDNKLKITYTFSINPGGSIPSWLVNASVVTGPYNTFMKLREILSKNQ</sequence>
<evidence type="ECO:0000259" key="1">
    <source>
        <dbReference type="PROSITE" id="PS50848"/>
    </source>
</evidence>
<dbReference type="SUPFAM" id="SSF55961">
    <property type="entry name" value="Bet v1-like"/>
    <property type="match status" value="1"/>
</dbReference>
<dbReference type="GO" id="GO:0005737">
    <property type="term" value="C:cytoplasm"/>
    <property type="evidence" value="ECO:0007669"/>
    <property type="project" value="UniProtKB-ARBA"/>
</dbReference>
<gene>
    <name evidence="2" type="ORF">HUW48_06745</name>
</gene>
<reference evidence="2 3" key="1">
    <citation type="submission" date="2020-08" db="EMBL/GenBank/DDBJ databases">
        <title>Adhaeribacter dokdonensis sp. nov., isolated from the rhizosphere of Elymus tsukushiensis, a plant native to the Dokdo Islands, Republic of Korea.</title>
        <authorList>
            <person name="Ghim S.Y."/>
        </authorList>
    </citation>
    <scope>NUCLEOTIDE SEQUENCE [LARGE SCALE GENOMIC DNA]</scope>
    <source>
        <strain evidence="2 3">KUDC8001</strain>
    </source>
</reference>
<dbReference type="KEGG" id="add:HUW48_06745"/>
<dbReference type="InterPro" id="IPR002913">
    <property type="entry name" value="START_lipid-bd_dom"/>
</dbReference>
<accession>A0A7L7L4Q3</accession>
<dbReference type="InterPro" id="IPR028347">
    <property type="entry name" value="START_dom_prot"/>
</dbReference>
<dbReference type="PIRSF" id="PIRSF039033">
    <property type="entry name" value="START_dom"/>
    <property type="match status" value="1"/>
</dbReference>
<dbReference type="Gene3D" id="3.30.530.20">
    <property type="match status" value="1"/>
</dbReference>
<dbReference type="GO" id="GO:0008289">
    <property type="term" value="F:lipid binding"/>
    <property type="evidence" value="ECO:0007669"/>
    <property type="project" value="InterPro"/>
</dbReference>
<dbReference type="PROSITE" id="PS50848">
    <property type="entry name" value="START"/>
    <property type="match status" value="1"/>
</dbReference>
<dbReference type="RefSeq" id="WP_182414952.1">
    <property type="nucleotide sequence ID" value="NZ_CP055153.1"/>
</dbReference>